<dbReference type="EMBL" id="MFEI01000040">
    <property type="protein sequence ID" value="OGE80125.1"/>
    <property type="molecule type" value="Genomic_DNA"/>
</dbReference>
<dbReference type="Proteomes" id="UP000177912">
    <property type="component" value="Unassembled WGS sequence"/>
</dbReference>
<sequence length="113" mass="12792">MNLTEELFRLLMEAPGFVPVDTAARVLLPGLTLAHARILIEGALEKLEGDSLARGLGHKDNPKWVCFPEVYQRLTRQLTNSEIFFSSIRILWAKALTERLIANREIEVARLAH</sequence>
<organism evidence="1 2">
    <name type="scientific">Candidatus Doudnabacteria bacterium RIFCSPHIGHO2_01_FULL_43_23</name>
    <dbReference type="NCBI Taxonomy" id="1817822"/>
    <lineage>
        <taxon>Bacteria</taxon>
        <taxon>Candidatus Doudnaibacteriota</taxon>
    </lineage>
</organism>
<evidence type="ECO:0000313" key="1">
    <source>
        <dbReference type="EMBL" id="OGE80125.1"/>
    </source>
</evidence>
<proteinExistence type="predicted"/>
<accession>A0A1F5NR22</accession>
<dbReference type="STRING" id="1817822.A2826_00905"/>
<reference evidence="1 2" key="1">
    <citation type="journal article" date="2016" name="Nat. Commun.">
        <title>Thousands of microbial genomes shed light on interconnected biogeochemical processes in an aquifer system.</title>
        <authorList>
            <person name="Anantharaman K."/>
            <person name="Brown C.T."/>
            <person name="Hug L.A."/>
            <person name="Sharon I."/>
            <person name="Castelle C.J."/>
            <person name="Probst A.J."/>
            <person name="Thomas B.C."/>
            <person name="Singh A."/>
            <person name="Wilkins M.J."/>
            <person name="Karaoz U."/>
            <person name="Brodie E.L."/>
            <person name="Williams K.H."/>
            <person name="Hubbard S.S."/>
            <person name="Banfield J.F."/>
        </authorList>
    </citation>
    <scope>NUCLEOTIDE SEQUENCE [LARGE SCALE GENOMIC DNA]</scope>
</reference>
<dbReference type="AlphaFoldDB" id="A0A1F5NR22"/>
<comment type="caution">
    <text evidence="1">The sequence shown here is derived from an EMBL/GenBank/DDBJ whole genome shotgun (WGS) entry which is preliminary data.</text>
</comment>
<protein>
    <submittedName>
        <fullName evidence="1">Uncharacterized protein</fullName>
    </submittedName>
</protein>
<evidence type="ECO:0000313" key="2">
    <source>
        <dbReference type="Proteomes" id="UP000177912"/>
    </source>
</evidence>
<name>A0A1F5NR22_9BACT</name>
<gene>
    <name evidence="1" type="ORF">A2826_00905</name>
</gene>